<dbReference type="PANTHER" id="PTHR13748:SF46">
    <property type="entry name" value="ZINC CHAPERONE YEIR"/>
    <property type="match status" value="1"/>
</dbReference>
<dbReference type="PANTHER" id="PTHR13748">
    <property type="entry name" value="COBW-RELATED"/>
    <property type="match status" value="1"/>
</dbReference>
<keyword evidence="3" id="KW-1185">Reference proteome</keyword>
<dbReference type="InterPro" id="IPR051316">
    <property type="entry name" value="Zinc-reg_GTPase_activator"/>
</dbReference>
<dbReference type="AlphaFoldDB" id="A0AA37WNH5"/>
<sequence>MTSSAVPAIIITGFLGTGKTTAIQHLMKQKPSHERWAILINEFGQIGMDEQLLSPGVSQKSGIFTKEVPGGCMCCTSGLPMQIALNMLIAKSKPHRLIIEPTGLGHPKEVIETLSSEYYQEVIKLALVATLVDPRHFHQDKYLSHETFRQQLSIADVIIANKSDLCEESDHIALRQFLDHEIHQDLPVICSEQGQISLEDVKLYARAKVEPPIQPLNIDEPKPTLISTPVTSRVLKNNRLSPIPAEANRNLQEPTNWPEEGYIFAKNTAENYFSYGYRYPYECLFNQKVLQDFFDAIQAIRVKAIIRTEQGFIQINRAYDTLSTHKTTPLKESRLEFITEQPIASELLNLLQEAVTS</sequence>
<dbReference type="Pfam" id="PF02492">
    <property type="entry name" value="cobW"/>
    <property type="match status" value="1"/>
</dbReference>
<dbReference type="InterPro" id="IPR003495">
    <property type="entry name" value="CobW/HypB/UreG_nucleotide-bd"/>
</dbReference>
<evidence type="ECO:0000259" key="1">
    <source>
        <dbReference type="Pfam" id="PF02492"/>
    </source>
</evidence>
<evidence type="ECO:0000313" key="3">
    <source>
        <dbReference type="Proteomes" id="UP001156870"/>
    </source>
</evidence>
<feature type="domain" description="CobW/HypB/UreG nucleotide-binding" evidence="1">
    <location>
        <begin position="7"/>
        <end position="176"/>
    </location>
</feature>
<organism evidence="2 3">
    <name type="scientific">Marinibactrum halimedae</name>
    <dbReference type="NCBI Taxonomy" id="1444977"/>
    <lineage>
        <taxon>Bacteria</taxon>
        <taxon>Pseudomonadati</taxon>
        <taxon>Pseudomonadota</taxon>
        <taxon>Gammaproteobacteria</taxon>
        <taxon>Cellvibrionales</taxon>
        <taxon>Cellvibrionaceae</taxon>
        <taxon>Marinibactrum</taxon>
    </lineage>
</organism>
<dbReference type="GO" id="GO:0005737">
    <property type="term" value="C:cytoplasm"/>
    <property type="evidence" value="ECO:0007669"/>
    <property type="project" value="TreeGrafter"/>
</dbReference>
<dbReference type="Proteomes" id="UP001156870">
    <property type="component" value="Unassembled WGS sequence"/>
</dbReference>
<evidence type="ECO:0000313" key="2">
    <source>
        <dbReference type="EMBL" id="GLS25102.1"/>
    </source>
</evidence>
<dbReference type="SUPFAM" id="SSF52540">
    <property type="entry name" value="P-loop containing nucleoside triphosphate hydrolases"/>
    <property type="match status" value="1"/>
</dbReference>
<dbReference type="InterPro" id="IPR027417">
    <property type="entry name" value="P-loop_NTPase"/>
</dbReference>
<dbReference type="CDD" id="cd03112">
    <property type="entry name" value="CobW-like"/>
    <property type="match status" value="1"/>
</dbReference>
<dbReference type="Gene3D" id="3.40.50.300">
    <property type="entry name" value="P-loop containing nucleotide triphosphate hydrolases"/>
    <property type="match status" value="1"/>
</dbReference>
<comment type="caution">
    <text evidence="2">The sequence shown here is derived from an EMBL/GenBank/DDBJ whole genome shotgun (WGS) entry which is preliminary data.</text>
</comment>
<dbReference type="RefSeq" id="WP_232592763.1">
    <property type="nucleotide sequence ID" value="NZ_BSPD01000021.1"/>
</dbReference>
<name>A0AA37WNH5_9GAMM</name>
<reference evidence="2 3" key="1">
    <citation type="journal article" date="2014" name="Int. J. Syst. Evol. Microbiol.">
        <title>Complete genome sequence of Corynebacterium casei LMG S-19264T (=DSM 44701T), isolated from a smear-ripened cheese.</title>
        <authorList>
            <consortium name="US DOE Joint Genome Institute (JGI-PGF)"/>
            <person name="Walter F."/>
            <person name="Albersmeier A."/>
            <person name="Kalinowski J."/>
            <person name="Ruckert C."/>
        </authorList>
    </citation>
    <scope>NUCLEOTIDE SEQUENCE [LARGE SCALE GENOMIC DNA]</scope>
    <source>
        <strain evidence="2 3">NBRC 110095</strain>
    </source>
</reference>
<gene>
    <name evidence="2" type="primary">yeiR</name>
    <name evidence="2" type="ORF">GCM10007877_08160</name>
</gene>
<proteinExistence type="predicted"/>
<protein>
    <recommendedName>
        <fullName evidence="1">CobW/HypB/UreG nucleotide-binding domain-containing protein</fullName>
    </recommendedName>
</protein>
<dbReference type="EMBL" id="BSPD01000021">
    <property type="protein sequence ID" value="GLS25102.1"/>
    <property type="molecule type" value="Genomic_DNA"/>
</dbReference>
<accession>A0AA37WNH5</accession>